<reference evidence="1 2" key="1">
    <citation type="submission" date="2016-08" db="EMBL/GenBank/DDBJ databases">
        <title>Genome-based comparison of Moorella thermoacetic strains.</title>
        <authorList>
            <person name="Poehlein A."/>
            <person name="Bengelsdorf F.R."/>
            <person name="Esser C."/>
            <person name="Duerre P."/>
            <person name="Daniel R."/>
        </authorList>
    </citation>
    <scope>NUCLEOTIDE SEQUENCE [LARGE SCALE GENOMIC DNA]</scope>
    <source>
        <strain evidence="1 2">DSM 21394</strain>
    </source>
</reference>
<sequence length="110" mass="12565">MTVWGKMGYDNPILEKRGEVMADQENTIILTDDEGHEHEFIVVDVLNLEDDEYAILLPAENAGDNDEAIVLKIGLDEDGNEILYEIDDEEEWRRVARAWEDAVAEEDGEE</sequence>
<comment type="caution">
    <text evidence="1">The sequence shown here is derived from an EMBL/GenBank/DDBJ whole genome shotgun (WGS) entry which is preliminary data.</text>
</comment>
<gene>
    <name evidence="1" type="ORF">MOTE_19050</name>
</gene>
<dbReference type="EMBL" id="MDDC01000014">
    <property type="protein sequence ID" value="OIQ58535.1"/>
    <property type="molecule type" value="Genomic_DNA"/>
</dbReference>
<dbReference type="Proteomes" id="UP000182811">
    <property type="component" value="Unassembled WGS sequence"/>
</dbReference>
<proteinExistence type="predicted"/>
<dbReference type="InterPro" id="IPR009711">
    <property type="entry name" value="UPF0473"/>
</dbReference>
<dbReference type="Pfam" id="PF06949">
    <property type="entry name" value="DUF1292"/>
    <property type="match status" value="1"/>
</dbReference>
<name>A0A1J5NRU9_NEOTH</name>
<accession>A0A1J5NRU9</accession>
<dbReference type="AlphaFoldDB" id="A0A1J5NRU9"/>
<protein>
    <submittedName>
        <fullName evidence="1">Uncharacterized protein</fullName>
    </submittedName>
</protein>
<evidence type="ECO:0000313" key="1">
    <source>
        <dbReference type="EMBL" id="OIQ58535.1"/>
    </source>
</evidence>
<organism evidence="1 2">
    <name type="scientific">Neomoorella thermoacetica</name>
    <name type="common">Clostridium thermoaceticum</name>
    <dbReference type="NCBI Taxonomy" id="1525"/>
    <lineage>
        <taxon>Bacteria</taxon>
        <taxon>Bacillati</taxon>
        <taxon>Bacillota</taxon>
        <taxon>Clostridia</taxon>
        <taxon>Neomoorellales</taxon>
        <taxon>Neomoorellaceae</taxon>
        <taxon>Neomoorella</taxon>
    </lineage>
</organism>
<evidence type="ECO:0000313" key="2">
    <source>
        <dbReference type="Proteomes" id="UP000182811"/>
    </source>
</evidence>